<dbReference type="PROSITE" id="PS01151">
    <property type="entry name" value="FIMBRIAL_USHER"/>
    <property type="match status" value="1"/>
</dbReference>
<keyword evidence="8" id="KW-1029">Fimbrium biogenesis</keyword>
<evidence type="ECO:0000256" key="3">
    <source>
        <dbReference type="ARBA" id="ARBA00022448"/>
    </source>
</evidence>
<reference evidence="9 10" key="1">
    <citation type="submission" date="2017-11" db="EMBL/GenBank/DDBJ databases">
        <authorList>
            <person name="Han C.G."/>
        </authorList>
    </citation>
    <scope>NUCLEOTIDE SEQUENCE [LARGE SCALE GENOMIC DNA]</scope>
    <source>
        <strain evidence="9 10">A2</strain>
    </source>
</reference>
<evidence type="ECO:0000256" key="5">
    <source>
        <dbReference type="ARBA" id="ARBA00022729"/>
    </source>
</evidence>
<evidence type="ECO:0000256" key="8">
    <source>
        <dbReference type="RuleBase" id="RU003884"/>
    </source>
</evidence>
<protein>
    <submittedName>
        <fullName evidence="9">Fimbrial assembly protein</fullName>
    </submittedName>
</protein>
<dbReference type="GO" id="GO:0009297">
    <property type="term" value="P:pilus assembly"/>
    <property type="evidence" value="ECO:0007669"/>
    <property type="project" value="InterPro"/>
</dbReference>
<evidence type="ECO:0000256" key="2">
    <source>
        <dbReference type="ARBA" id="ARBA00008064"/>
    </source>
</evidence>
<evidence type="ECO:0000256" key="7">
    <source>
        <dbReference type="ARBA" id="ARBA00023237"/>
    </source>
</evidence>
<comment type="similarity">
    <text evidence="2 8">Belongs to the fimbrial export usher family.</text>
</comment>
<dbReference type="InterPro" id="IPR018030">
    <property type="entry name" value="Fimbrial_membr_usher_CS"/>
</dbReference>
<evidence type="ECO:0000256" key="4">
    <source>
        <dbReference type="ARBA" id="ARBA00022692"/>
    </source>
</evidence>
<evidence type="ECO:0000313" key="10">
    <source>
        <dbReference type="Proteomes" id="UP000234661"/>
    </source>
</evidence>
<keyword evidence="4 8" id="KW-0812">Transmembrane</keyword>
<dbReference type="EMBL" id="PIET01002832">
    <property type="protein sequence ID" value="PLM41080.1"/>
    <property type="molecule type" value="Genomic_DNA"/>
</dbReference>
<evidence type="ECO:0000313" key="9">
    <source>
        <dbReference type="EMBL" id="PLM41080.1"/>
    </source>
</evidence>
<keyword evidence="7 8" id="KW-0998">Cell outer membrane</keyword>
<dbReference type="Gene3D" id="2.60.40.3110">
    <property type="match status" value="1"/>
</dbReference>
<dbReference type="FunFam" id="2.60.40.3110:FF:000001">
    <property type="entry name" value="Putative fimbrial outer membrane usher"/>
    <property type="match status" value="1"/>
</dbReference>
<dbReference type="PANTHER" id="PTHR30451:SF21">
    <property type="entry name" value="FIMBRIAL USHER DOMAIN-CONTAINING PROTEIN YDET-RELATED"/>
    <property type="match status" value="1"/>
</dbReference>
<dbReference type="Pfam" id="PF00577">
    <property type="entry name" value="Usher"/>
    <property type="match status" value="1"/>
</dbReference>
<reference evidence="9 10" key="2">
    <citation type="submission" date="2018-01" db="EMBL/GenBank/DDBJ databases">
        <title>Genomic study of Klebsiella pneumoniae.</title>
        <authorList>
            <person name="Yang Y."/>
            <person name="Bicalho R."/>
        </authorList>
    </citation>
    <scope>NUCLEOTIDE SEQUENCE [LARGE SCALE GENOMIC DNA]</scope>
    <source>
        <strain evidence="9 10">A2</strain>
    </source>
</reference>
<dbReference type="GO" id="GO:0015473">
    <property type="term" value="F:fimbrial usher porin activity"/>
    <property type="evidence" value="ECO:0007669"/>
    <property type="project" value="InterPro"/>
</dbReference>
<name>A0A2J4XUP5_9ENTR</name>
<gene>
    <name evidence="9" type="ORF">CWM85_42010</name>
</gene>
<keyword evidence="3 8" id="KW-0813">Transport</keyword>
<comment type="subcellular location">
    <subcellularLocation>
        <location evidence="1 8">Cell outer membrane</location>
        <topology evidence="1 8">Multi-pass membrane protein</topology>
    </subcellularLocation>
</comment>
<organism evidence="9 10">
    <name type="scientific">Klebsiella michiganensis</name>
    <dbReference type="NCBI Taxonomy" id="1134687"/>
    <lineage>
        <taxon>Bacteria</taxon>
        <taxon>Pseudomonadati</taxon>
        <taxon>Pseudomonadota</taxon>
        <taxon>Gammaproteobacteria</taxon>
        <taxon>Enterobacterales</taxon>
        <taxon>Enterobacteriaceae</taxon>
        <taxon>Klebsiella/Raoultella group</taxon>
        <taxon>Klebsiella</taxon>
    </lineage>
</organism>
<dbReference type="AlphaFoldDB" id="A0A2J4XUP5"/>
<dbReference type="PANTHER" id="PTHR30451">
    <property type="entry name" value="OUTER MEMBRANE USHER PROTEIN"/>
    <property type="match status" value="1"/>
</dbReference>
<keyword evidence="5" id="KW-0732">Signal</keyword>
<dbReference type="InterPro" id="IPR000015">
    <property type="entry name" value="Fimb_usher"/>
</dbReference>
<feature type="non-terminal residue" evidence="9">
    <location>
        <position position="155"/>
    </location>
</feature>
<evidence type="ECO:0000256" key="1">
    <source>
        <dbReference type="ARBA" id="ARBA00004571"/>
    </source>
</evidence>
<dbReference type="Proteomes" id="UP000234661">
    <property type="component" value="Unassembled WGS sequence"/>
</dbReference>
<accession>A0A2J4XUP5</accession>
<dbReference type="GO" id="GO:0009279">
    <property type="term" value="C:cell outer membrane"/>
    <property type="evidence" value="ECO:0007669"/>
    <property type="project" value="UniProtKB-SubCell"/>
</dbReference>
<comment type="caution">
    <text evidence="9">The sequence shown here is derived from an EMBL/GenBank/DDBJ whole genome shotgun (WGS) entry which is preliminary data.</text>
</comment>
<evidence type="ECO:0000256" key="6">
    <source>
        <dbReference type="ARBA" id="ARBA00023136"/>
    </source>
</evidence>
<proteinExistence type="inferred from homology"/>
<sequence length="155" mass="17013">TWSRESSGQDKWDTVYTYAQRAIIPLKAQLTVGDSSAPADVFDSIPFRGGQLASDDDMLPDSLKGYAPVVRGIARTNAQVVVRQNGYQIYQSYVAPGAFEITDMYPTGGAGDLDVTIKEADGSEQHFTLPYASLPVLQREGRFKYAITGGQYRSY</sequence>
<feature type="non-terminal residue" evidence="9">
    <location>
        <position position="1"/>
    </location>
</feature>
<keyword evidence="6 8" id="KW-0472">Membrane</keyword>